<dbReference type="SMART" id="SM00382">
    <property type="entry name" value="AAA"/>
    <property type="match status" value="1"/>
</dbReference>
<dbReference type="PROSITE" id="PS50893">
    <property type="entry name" value="ABC_TRANSPORTER_2"/>
    <property type="match status" value="1"/>
</dbReference>
<gene>
    <name evidence="7" type="ORF">EYH45_06890</name>
</gene>
<comment type="caution">
    <text evidence="7">The sequence shown here is derived from an EMBL/GenBank/DDBJ whole genome shotgun (WGS) entry which is preliminary data.</text>
</comment>
<dbReference type="SUPFAM" id="SSF52540">
    <property type="entry name" value="P-loop containing nucleoside triphosphate hydrolases"/>
    <property type="match status" value="1"/>
</dbReference>
<dbReference type="InterPro" id="IPR027417">
    <property type="entry name" value="P-loop_NTPase"/>
</dbReference>
<dbReference type="EMBL" id="DQVM01000132">
    <property type="protein sequence ID" value="HIQ30273.1"/>
    <property type="molecule type" value="Genomic_DNA"/>
</dbReference>
<dbReference type="CDD" id="cd03224">
    <property type="entry name" value="ABC_TM1139_LivF_branched"/>
    <property type="match status" value="1"/>
</dbReference>
<keyword evidence="4 7" id="KW-0067">ATP-binding</keyword>
<evidence type="ECO:0000313" key="8">
    <source>
        <dbReference type="Proteomes" id="UP000608579"/>
    </source>
</evidence>
<protein>
    <submittedName>
        <fullName evidence="7">ABC transporter ATP-binding protein</fullName>
    </submittedName>
</protein>
<accession>A0A833A5A5</accession>
<dbReference type="InterPro" id="IPR003593">
    <property type="entry name" value="AAA+_ATPase"/>
</dbReference>
<organism evidence="7 8">
    <name type="scientific">Caldiarchaeum subterraneum</name>
    <dbReference type="NCBI Taxonomy" id="311458"/>
    <lineage>
        <taxon>Archaea</taxon>
        <taxon>Nitrososphaerota</taxon>
        <taxon>Candidatus Caldarchaeales</taxon>
        <taxon>Candidatus Caldarchaeaceae</taxon>
        <taxon>Candidatus Caldarchaeum</taxon>
    </lineage>
</organism>
<dbReference type="Proteomes" id="UP000608579">
    <property type="component" value="Unassembled WGS sequence"/>
</dbReference>
<evidence type="ECO:0000259" key="6">
    <source>
        <dbReference type="PROSITE" id="PS50893"/>
    </source>
</evidence>
<evidence type="ECO:0000256" key="5">
    <source>
        <dbReference type="ARBA" id="ARBA00022970"/>
    </source>
</evidence>
<dbReference type="Gene3D" id="3.40.50.300">
    <property type="entry name" value="P-loop containing nucleotide triphosphate hydrolases"/>
    <property type="match status" value="1"/>
</dbReference>
<evidence type="ECO:0000313" key="7">
    <source>
        <dbReference type="EMBL" id="HIQ30273.1"/>
    </source>
</evidence>
<reference evidence="7" key="1">
    <citation type="journal article" date="2020" name="ISME J.">
        <title>Gammaproteobacteria mediating utilization of methyl-, sulfur- and petroleum organic compounds in deep ocean hydrothermal plumes.</title>
        <authorList>
            <person name="Zhou Z."/>
            <person name="Liu Y."/>
            <person name="Pan J."/>
            <person name="Cron B.R."/>
            <person name="Toner B.M."/>
            <person name="Anantharaman K."/>
            <person name="Breier J.A."/>
            <person name="Dick G.J."/>
            <person name="Li M."/>
        </authorList>
    </citation>
    <scope>NUCLEOTIDE SEQUENCE</scope>
    <source>
        <strain evidence="7">SZUA-1515</strain>
    </source>
</reference>
<dbReference type="GO" id="GO:0005524">
    <property type="term" value="F:ATP binding"/>
    <property type="evidence" value="ECO:0007669"/>
    <property type="project" value="UniProtKB-KW"/>
</dbReference>
<dbReference type="PROSITE" id="PS00211">
    <property type="entry name" value="ABC_TRANSPORTER_1"/>
    <property type="match status" value="1"/>
</dbReference>
<dbReference type="GO" id="GO:0015658">
    <property type="term" value="F:branched-chain amino acid transmembrane transporter activity"/>
    <property type="evidence" value="ECO:0007669"/>
    <property type="project" value="TreeGrafter"/>
</dbReference>
<proteinExistence type="inferred from homology"/>
<feature type="domain" description="ABC transporter" evidence="6">
    <location>
        <begin position="8"/>
        <end position="246"/>
    </location>
</feature>
<comment type="similarity">
    <text evidence="1">Belongs to the ABC transporter superfamily.</text>
</comment>
<evidence type="ECO:0000256" key="3">
    <source>
        <dbReference type="ARBA" id="ARBA00022741"/>
    </source>
</evidence>
<keyword evidence="3" id="KW-0547">Nucleotide-binding</keyword>
<name>A0A833A5A5_CALS0</name>
<evidence type="ECO:0000256" key="1">
    <source>
        <dbReference type="ARBA" id="ARBA00005417"/>
    </source>
</evidence>
<dbReference type="InterPro" id="IPR017871">
    <property type="entry name" value="ABC_transporter-like_CS"/>
</dbReference>
<dbReference type="InterPro" id="IPR052156">
    <property type="entry name" value="BCAA_Transport_ATP-bd_LivF"/>
</dbReference>
<evidence type="ECO:0000256" key="4">
    <source>
        <dbReference type="ARBA" id="ARBA00022840"/>
    </source>
</evidence>
<dbReference type="GO" id="GO:0016887">
    <property type="term" value="F:ATP hydrolysis activity"/>
    <property type="evidence" value="ECO:0007669"/>
    <property type="project" value="InterPro"/>
</dbReference>
<dbReference type="PANTHER" id="PTHR43820">
    <property type="entry name" value="HIGH-AFFINITY BRANCHED-CHAIN AMINO ACID TRANSPORT ATP-BINDING PROTEIN LIVF"/>
    <property type="match status" value="1"/>
</dbReference>
<sequence>MTRPGSLIELNNVEITFDPFILVVKGISIKLPRNGIVALLGANGAGKSTVLKGISGVIRLERGRVTKGYIEYDGRRIENLMPEIVAKMGITYVHEGRKVFEELTVEEDLLSGLYGRKTKDPRDALEMVYNFFPRLKERRKVRSGLLSGGEQQMLVIGRALISRPRVLLLDEPSLGLAPKVVSELFRTIRMINEHEDVAILLAEQNVKKALEIADYGYVIENGRIVLDGPADKIINNPDVQNYYLGIGKSGRISYQEIKSYKRRKRWIS</sequence>
<dbReference type="PANTHER" id="PTHR43820:SF8">
    <property type="entry name" value="ABC TRANSPORTER SUBSTRATE-BINDING PROTEIN"/>
    <property type="match status" value="1"/>
</dbReference>
<evidence type="ECO:0000256" key="2">
    <source>
        <dbReference type="ARBA" id="ARBA00022448"/>
    </source>
</evidence>
<dbReference type="Pfam" id="PF00005">
    <property type="entry name" value="ABC_tran"/>
    <property type="match status" value="1"/>
</dbReference>
<dbReference type="InterPro" id="IPR003439">
    <property type="entry name" value="ABC_transporter-like_ATP-bd"/>
</dbReference>
<dbReference type="AlphaFoldDB" id="A0A833A5A5"/>
<keyword evidence="5" id="KW-0029">Amino-acid transport</keyword>
<keyword evidence="2" id="KW-0813">Transport</keyword>
<dbReference type="GO" id="GO:0015807">
    <property type="term" value="P:L-amino acid transport"/>
    <property type="evidence" value="ECO:0007669"/>
    <property type="project" value="TreeGrafter"/>
</dbReference>